<dbReference type="OrthoDB" id="1212875at2"/>
<dbReference type="AlphaFoldDB" id="A0A0N0ZVP2"/>
<organism evidence="1 2">
    <name type="scientific">Chryseobacterium indologenes</name>
    <name type="common">Flavobacterium indologenes</name>
    <dbReference type="NCBI Taxonomy" id="253"/>
    <lineage>
        <taxon>Bacteria</taxon>
        <taxon>Pseudomonadati</taxon>
        <taxon>Bacteroidota</taxon>
        <taxon>Flavobacteriia</taxon>
        <taxon>Flavobacteriales</taxon>
        <taxon>Weeksellaceae</taxon>
        <taxon>Chryseobacterium group</taxon>
        <taxon>Chryseobacterium</taxon>
    </lineage>
</organism>
<evidence type="ECO:0000313" key="2">
    <source>
        <dbReference type="Proteomes" id="UP000037953"/>
    </source>
</evidence>
<reference evidence="1 2" key="1">
    <citation type="journal article" date="2015" name="Genom Data">
        <title>Draft genome sequence of a multidrug-resistant Chryseobacterium indologenes isolate from Malaysia.</title>
        <authorList>
            <person name="Yu C.Y."/>
            <person name="Ang G.Y."/>
            <person name="Cheng H.J."/>
            <person name="Cheong Y.M."/>
            <person name="Yin W.F."/>
            <person name="Chan K.G."/>
        </authorList>
    </citation>
    <scope>NUCLEOTIDE SEQUENCE [LARGE SCALE GENOMIC DNA]</scope>
    <source>
        <strain evidence="1 2">CI_885</strain>
    </source>
</reference>
<reference evidence="2" key="2">
    <citation type="submission" date="2015-09" db="EMBL/GenBank/DDBJ databases">
        <title>Draft genome sequence of a multidrug-resistant Chryseobacterium indologenes isolate from Malaysia.</title>
        <authorList>
            <person name="Yu C.Y."/>
            <person name="Ang G.Y."/>
            <person name="Chan K.-G."/>
        </authorList>
    </citation>
    <scope>NUCLEOTIDE SEQUENCE [LARGE SCALE GENOMIC DNA]</scope>
    <source>
        <strain evidence="2">CI_885</strain>
    </source>
</reference>
<dbReference type="RefSeq" id="WP_062701238.1">
    <property type="nucleotide sequence ID" value="NZ_LJOD01000011.1"/>
</dbReference>
<comment type="caution">
    <text evidence="1">The sequence shown here is derived from an EMBL/GenBank/DDBJ whole genome shotgun (WGS) entry which is preliminary data.</text>
</comment>
<evidence type="ECO:0000313" key="1">
    <source>
        <dbReference type="EMBL" id="KPE50278.1"/>
    </source>
</evidence>
<accession>A0A0N0ZVP2</accession>
<dbReference type="EMBL" id="LJOD01000011">
    <property type="protein sequence ID" value="KPE50278.1"/>
    <property type="molecule type" value="Genomic_DNA"/>
</dbReference>
<gene>
    <name evidence="1" type="ORF">AOB46_16185</name>
</gene>
<sequence>MSKESYIGGDYIETTGGDAKTFAGKSIVNSSAQQFAQKGETSGVSYSVNTAPPSLGSLDLIKIKINTTFDVCHDEVSSFSEFKSFWILEDKGKYYHWLSLRGNPEDKNKPDPLPVTLASTDSFVFTATFKAKAPVACKIRVQDSNKRYVFKEQQHPKKNKDEEHELTFTCDTKPYKDTVQYLENFTLNFEYSEDGKNWVPMKSVKFCLYLTIGSPGYDQLSPSSARGGEYTAEDGNRRIINRANGKESILETFLYVGCKFGKGSRNADEIMNNVFAHIKTLNVERARIKGAMGYWRNTSSLHASSMRFRGVRYLIKYGEARCGEWSSFLQDICKIQSGSLFTGKFDDFVILPTGTVDAGGYKNSLFLVKEWTIKDPLAPVDIKQKAQDLKNIPLNLFWDHVFTKYGNTYFDPSYGLSSTVKFADDDALLKDYASKALSGILYAKTDPANPFTDAIAYKPQAGKYLDPFKDYTLTTDKQNRYKYKTVISDMQKELIKQIYPN</sequence>
<dbReference type="PATRIC" id="fig|253.9.peg.1177"/>
<protein>
    <submittedName>
        <fullName evidence="1">Uncharacterized protein</fullName>
    </submittedName>
</protein>
<proteinExistence type="predicted"/>
<name>A0A0N0ZVP2_CHRID</name>
<dbReference type="Proteomes" id="UP000037953">
    <property type="component" value="Unassembled WGS sequence"/>
</dbReference>